<evidence type="ECO:0000313" key="1">
    <source>
        <dbReference type="EMBL" id="KPL51372.1"/>
    </source>
</evidence>
<gene>
    <name evidence="1" type="ORF">ABB55_03300</name>
</gene>
<dbReference type="STRING" id="665126.ABB55_03300"/>
<dbReference type="AlphaFoldDB" id="A0A0P6VH66"/>
<organism evidence="1 2">
    <name type="scientific">Prosthecodimorpha hirschii</name>
    <dbReference type="NCBI Taxonomy" id="665126"/>
    <lineage>
        <taxon>Bacteria</taxon>
        <taxon>Pseudomonadati</taxon>
        <taxon>Pseudomonadota</taxon>
        <taxon>Alphaproteobacteria</taxon>
        <taxon>Hyphomicrobiales</taxon>
        <taxon>Ancalomicrobiaceae</taxon>
        <taxon>Prosthecodimorpha</taxon>
    </lineage>
</organism>
<protein>
    <submittedName>
        <fullName evidence="1">Uncharacterized protein</fullName>
    </submittedName>
</protein>
<dbReference type="Proteomes" id="UP000048984">
    <property type="component" value="Unassembled WGS sequence"/>
</dbReference>
<accession>A0A0P6VH66</accession>
<sequence length="205" mass="21520">MISLQVGRRGNLLGFVQEANSTVGKKVVRMSLVGATRAATVVAKRELKAVGGFSTASLSAGVKSVVTDLSAKIIGAGRPKSWKNFGLGIGGGGGSKFGPLRKDQYAGANRRLRKSGGGLSAKPWNIARHAPKGFILNVQGGLPVVRDGKARSALKGLYGPGIANELAKPEVHNPTVRAFEEKGASEIHRLVRVEVGKLRNKYSAK</sequence>
<dbReference type="RefSeq" id="WP_054357534.1">
    <property type="nucleotide sequence ID" value="NZ_LJYW01000001.1"/>
</dbReference>
<proteinExistence type="predicted"/>
<comment type="caution">
    <text evidence="1">The sequence shown here is derived from an EMBL/GenBank/DDBJ whole genome shotgun (WGS) entry which is preliminary data.</text>
</comment>
<reference evidence="1 2" key="2">
    <citation type="submission" date="2015-10" db="EMBL/GenBank/DDBJ databases">
        <title>Draft Genome Sequence of Prosthecomicrobium hirschii ATCC 27832.</title>
        <authorList>
            <person name="Daniel J."/>
            <person name="Givan S.A."/>
            <person name="Brun Y.V."/>
            <person name="Brown P.J."/>
        </authorList>
    </citation>
    <scope>NUCLEOTIDE SEQUENCE [LARGE SCALE GENOMIC DNA]</scope>
    <source>
        <strain evidence="1 2">16</strain>
    </source>
</reference>
<dbReference type="EMBL" id="LJYW01000001">
    <property type="protein sequence ID" value="KPL51372.1"/>
    <property type="molecule type" value="Genomic_DNA"/>
</dbReference>
<keyword evidence="2" id="KW-1185">Reference proteome</keyword>
<name>A0A0P6VH66_9HYPH</name>
<evidence type="ECO:0000313" key="2">
    <source>
        <dbReference type="Proteomes" id="UP000048984"/>
    </source>
</evidence>
<reference evidence="1 2" key="1">
    <citation type="submission" date="2015-09" db="EMBL/GenBank/DDBJ databases">
        <authorList>
            <person name="Jackson K.R."/>
            <person name="Lunt B.L."/>
            <person name="Fisher J.N.B."/>
            <person name="Gardner A.V."/>
            <person name="Bailey M.E."/>
            <person name="Deus L.M."/>
            <person name="Earl A.S."/>
            <person name="Gibby P.D."/>
            <person name="Hartmann K.A."/>
            <person name="Liu J.E."/>
            <person name="Manci A.M."/>
            <person name="Nielsen D.A."/>
            <person name="Solomon M.B."/>
            <person name="Breakwell D.P."/>
            <person name="Burnett S.H."/>
            <person name="Grose J.H."/>
        </authorList>
    </citation>
    <scope>NUCLEOTIDE SEQUENCE [LARGE SCALE GENOMIC DNA]</scope>
    <source>
        <strain evidence="1 2">16</strain>
    </source>
</reference>